<dbReference type="RefSeq" id="WP_324667753.1">
    <property type="nucleotide sequence ID" value="NZ_CP141614.1"/>
</dbReference>
<accession>A0ABZ1BLV7</accession>
<evidence type="ECO:0000313" key="1">
    <source>
        <dbReference type="EMBL" id="WRP13508.1"/>
    </source>
</evidence>
<gene>
    <name evidence="1" type="ORF">VLY81_08590</name>
</gene>
<protein>
    <submittedName>
        <fullName evidence="1">Sporulation protein YqfD</fullName>
    </submittedName>
</protein>
<evidence type="ECO:0000313" key="2">
    <source>
        <dbReference type="Proteomes" id="UP001333102"/>
    </source>
</evidence>
<dbReference type="EMBL" id="CP141614">
    <property type="protein sequence ID" value="WRP13508.1"/>
    <property type="molecule type" value="Genomic_DNA"/>
</dbReference>
<organism evidence="1 2">
    <name type="scientific">Geochorda subterranea</name>
    <dbReference type="NCBI Taxonomy" id="3109564"/>
    <lineage>
        <taxon>Bacteria</taxon>
        <taxon>Bacillati</taxon>
        <taxon>Bacillota</taxon>
        <taxon>Limnochordia</taxon>
        <taxon>Limnochordales</taxon>
        <taxon>Geochordaceae</taxon>
        <taxon>Geochorda</taxon>
    </lineage>
</organism>
<dbReference type="Pfam" id="PF06898">
    <property type="entry name" value="YqfD"/>
    <property type="match status" value="1"/>
</dbReference>
<dbReference type="Proteomes" id="UP001333102">
    <property type="component" value="Chromosome"/>
</dbReference>
<proteinExistence type="predicted"/>
<sequence length="406" mass="44248">MGLSERLADYVRGYVVIRAVGERLPAFLNLASRGGVELRQVSRPGPHALVARVRASQYRHLRHPARRAGVRLRLVRRRGLPFVLGRLAHRPGLVAGVAVALAIMGVLHSRIWAVEVAGVAGEQAQRVRSTLVALGLRPGAARAAVDPRRLEQGLMEAVPELAWVDVRIQGSLVRVEARTRRDDQRLALLPGDVVAASDGLVVQVMAASGWPVVRPGDVVRRGQILISGRPPLGAPPDARSVRAAGVVYARVWAEGFAETGLELTVERPSGRQARGLLVTAGPWQIGLGAVEPPFVRFRTEVRHRRLPGLLAALPLRWDHVTHREMALERFAVDLEQARRLVEERALEQAASHLGPTPEVLTQRLSTWEEPTGDGQALVRSRAVIEAIQDISAFTPHEEASPDPPDA</sequence>
<reference evidence="2" key="1">
    <citation type="submission" date="2023-12" db="EMBL/GenBank/DDBJ databases">
        <title>Novel isolates from deep terrestrial aquifers shed light on the physiology and ecology of the class Limnochordia.</title>
        <authorList>
            <person name="Karnachuk O.V."/>
            <person name="Lukina A.P."/>
            <person name="Avakyan M.R."/>
            <person name="Kadnikov V."/>
            <person name="Begmatov S."/>
            <person name="Beletsky A.V."/>
            <person name="Mardanov A.V."/>
            <person name="Ravin N.V."/>
        </authorList>
    </citation>
    <scope>NUCLEOTIDE SEQUENCE [LARGE SCALE GENOMIC DNA]</scope>
    <source>
        <strain evidence="2">LN</strain>
    </source>
</reference>
<name>A0ABZ1BLV7_9FIRM</name>
<dbReference type="InterPro" id="IPR010690">
    <property type="entry name" value="YqfD"/>
</dbReference>
<keyword evidence="2" id="KW-1185">Reference proteome</keyword>